<dbReference type="Gene3D" id="2.160.10.10">
    <property type="entry name" value="Hexapeptide repeat proteins"/>
    <property type="match status" value="1"/>
</dbReference>
<evidence type="ECO:0000313" key="3">
    <source>
        <dbReference type="EMBL" id="MTH47194.1"/>
    </source>
</evidence>
<dbReference type="CDD" id="cd03354">
    <property type="entry name" value="LbH_SAT"/>
    <property type="match status" value="1"/>
</dbReference>
<keyword evidence="2" id="KW-0012">Acyltransferase</keyword>
<name>A0A6L6IML9_9ENTR</name>
<dbReference type="AlphaFoldDB" id="A0A6L6IML9"/>
<sequence length="184" mass="21117">MDKAFLQECLRVEVIGGRDKAFTWPRAIRHAWRQPKRRFLFWWRIASYLYSSGGKRTRKIASFINRRLMRKYHTEIGLGAKIQPGLNIAHYNGIVVSIYCEIGKNFLIRQNTTIGIKQPGKNDAEYQITIGDNVTLGANCCIIADRIKIGSNVTIGAMSFINKDIPDNTLYYTRKENTIESQSQ</sequence>
<gene>
    <name evidence="3" type="ORF">GJV78_13190</name>
</gene>
<accession>A0A6L6IML9</accession>
<evidence type="ECO:0000256" key="1">
    <source>
        <dbReference type="ARBA" id="ARBA00022679"/>
    </source>
</evidence>
<dbReference type="Proteomes" id="UP000477739">
    <property type="component" value="Unassembled WGS sequence"/>
</dbReference>
<dbReference type="RefSeq" id="WP_155108794.1">
    <property type="nucleotide sequence ID" value="NZ_WMJZ01000017.1"/>
</dbReference>
<evidence type="ECO:0000256" key="2">
    <source>
        <dbReference type="ARBA" id="ARBA00023315"/>
    </source>
</evidence>
<protein>
    <submittedName>
        <fullName evidence="3">Serine acetyltransferase</fullName>
    </submittedName>
</protein>
<reference evidence="3 4" key="1">
    <citation type="submission" date="2019-11" db="EMBL/GenBank/DDBJ databases">
        <title>Escherichia alba sp. nov. isolated from the gut of plastic-eating superworms Zophobas atratus.</title>
        <authorList>
            <person name="Yang Y."/>
        </authorList>
    </citation>
    <scope>NUCLEOTIDE SEQUENCE [LARGE SCALE GENOMIC DNA]</scope>
    <source>
        <strain evidence="4">BIT-B35</strain>
    </source>
</reference>
<dbReference type="InterPro" id="IPR045304">
    <property type="entry name" value="LbH_SAT"/>
</dbReference>
<organism evidence="3 4">
    <name type="scientific">Intestinirhabdus alba</name>
    <dbReference type="NCBI Taxonomy" id="2899544"/>
    <lineage>
        <taxon>Bacteria</taxon>
        <taxon>Pseudomonadati</taxon>
        <taxon>Pseudomonadota</taxon>
        <taxon>Gammaproteobacteria</taxon>
        <taxon>Enterobacterales</taxon>
        <taxon>Enterobacteriaceae</taxon>
        <taxon>Intestinirhabdus</taxon>
    </lineage>
</organism>
<keyword evidence="1" id="KW-0808">Transferase</keyword>
<dbReference type="GO" id="GO:0016746">
    <property type="term" value="F:acyltransferase activity"/>
    <property type="evidence" value="ECO:0007669"/>
    <property type="project" value="UniProtKB-KW"/>
</dbReference>
<comment type="caution">
    <text evidence="3">The sequence shown here is derived from an EMBL/GenBank/DDBJ whole genome shotgun (WGS) entry which is preliminary data.</text>
</comment>
<dbReference type="InterPro" id="IPR011004">
    <property type="entry name" value="Trimer_LpxA-like_sf"/>
</dbReference>
<dbReference type="OrthoDB" id="7058950at2"/>
<dbReference type="PANTHER" id="PTHR42811">
    <property type="entry name" value="SERINE ACETYLTRANSFERASE"/>
    <property type="match status" value="1"/>
</dbReference>
<dbReference type="SUPFAM" id="SSF51161">
    <property type="entry name" value="Trimeric LpxA-like enzymes"/>
    <property type="match status" value="1"/>
</dbReference>
<keyword evidence="4" id="KW-1185">Reference proteome</keyword>
<dbReference type="EMBL" id="WMJZ01000017">
    <property type="protein sequence ID" value="MTH47194.1"/>
    <property type="molecule type" value="Genomic_DNA"/>
</dbReference>
<proteinExistence type="predicted"/>
<evidence type="ECO:0000313" key="4">
    <source>
        <dbReference type="Proteomes" id="UP000477739"/>
    </source>
</evidence>